<dbReference type="AlphaFoldDB" id="A0A0E9TVE8"/>
<dbReference type="EMBL" id="GBXM01065447">
    <property type="protein sequence ID" value="JAH43130.1"/>
    <property type="molecule type" value="Transcribed_RNA"/>
</dbReference>
<protein>
    <submittedName>
        <fullName evidence="1">Uncharacterized protein</fullName>
    </submittedName>
</protein>
<organism evidence="1">
    <name type="scientific">Anguilla anguilla</name>
    <name type="common">European freshwater eel</name>
    <name type="synonym">Muraena anguilla</name>
    <dbReference type="NCBI Taxonomy" id="7936"/>
    <lineage>
        <taxon>Eukaryota</taxon>
        <taxon>Metazoa</taxon>
        <taxon>Chordata</taxon>
        <taxon>Craniata</taxon>
        <taxon>Vertebrata</taxon>
        <taxon>Euteleostomi</taxon>
        <taxon>Actinopterygii</taxon>
        <taxon>Neopterygii</taxon>
        <taxon>Teleostei</taxon>
        <taxon>Anguilliformes</taxon>
        <taxon>Anguillidae</taxon>
        <taxon>Anguilla</taxon>
    </lineage>
</organism>
<reference evidence="1" key="1">
    <citation type="submission" date="2014-11" db="EMBL/GenBank/DDBJ databases">
        <authorList>
            <person name="Amaro Gonzalez C."/>
        </authorList>
    </citation>
    <scope>NUCLEOTIDE SEQUENCE</scope>
</reference>
<sequence length="42" mass="4917">MSTTYIATLWMPWSSFSCTRGSRLLWTTRRSTVLPIQPWVPT</sequence>
<dbReference type="EMBL" id="GBXM01050913">
    <property type="protein sequence ID" value="JAH57664.1"/>
    <property type="molecule type" value="Transcribed_RNA"/>
</dbReference>
<reference evidence="1" key="2">
    <citation type="journal article" date="2015" name="Fish Shellfish Immunol.">
        <title>Early steps in the European eel (Anguilla anguilla)-Vibrio vulnificus interaction in the gills: Role of the RtxA13 toxin.</title>
        <authorList>
            <person name="Callol A."/>
            <person name="Pajuelo D."/>
            <person name="Ebbesson L."/>
            <person name="Teles M."/>
            <person name="MacKenzie S."/>
            <person name="Amaro C."/>
        </authorList>
    </citation>
    <scope>NUCLEOTIDE SEQUENCE</scope>
</reference>
<proteinExistence type="predicted"/>
<dbReference type="EMBL" id="GBXM01031107">
    <property type="protein sequence ID" value="JAH77470.1"/>
    <property type="molecule type" value="Transcribed_RNA"/>
</dbReference>
<name>A0A0E9TVE8_ANGAN</name>
<accession>A0A0E9TVE8</accession>
<evidence type="ECO:0000313" key="1">
    <source>
        <dbReference type="EMBL" id="JAH57664.1"/>
    </source>
</evidence>